<proteinExistence type="predicted"/>
<dbReference type="Proteomes" id="UP001152533">
    <property type="component" value="Unassembled WGS sequence"/>
</dbReference>
<comment type="caution">
    <text evidence="1">The sequence shown here is derived from an EMBL/GenBank/DDBJ whole genome shotgun (WGS) entry which is preliminary data.</text>
</comment>
<gene>
    <name evidence="1" type="ORF">CGXH109_LOCUS80466</name>
</gene>
<dbReference type="EMBL" id="CAMGZC010000618">
    <property type="protein sequence ID" value="CAI0648894.1"/>
    <property type="molecule type" value="Genomic_DNA"/>
</dbReference>
<dbReference type="AlphaFoldDB" id="A0A9W4RWF5"/>
<dbReference type="Gene3D" id="1.10.1520.10">
    <property type="entry name" value="Ribonuclease III domain"/>
    <property type="match status" value="1"/>
</dbReference>
<evidence type="ECO:0000313" key="1">
    <source>
        <dbReference type="EMBL" id="CAI0648894.1"/>
    </source>
</evidence>
<evidence type="ECO:0000313" key="2">
    <source>
        <dbReference type="Proteomes" id="UP001152533"/>
    </source>
</evidence>
<keyword evidence="2" id="KW-1185">Reference proteome</keyword>
<evidence type="ECO:0008006" key="3">
    <source>
        <dbReference type="Google" id="ProtNLM"/>
    </source>
</evidence>
<protein>
    <recommendedName>
        <fullName evidence="3">RNase III domain-containing protein</fullName>
    </recommendedName>
</protein>
<organism evidence="1 2">
    <name type="scientific">Colletotrichum noveboracense</name>
    <dbReference type="NCBI Taxonomy" id="2664923"/>
    <lineage>
        <taxon>Eukaryota</taxon>
        <taxon>Fungi</taxon>
        <taxon>Dikarya</taxon>
        <taxon>Ascomycota</taxon>
        <taxon>Pezizomycotina</taxon>
        <taxon>Sordariomycetes</taxon>
        <taxon>Hypocreomycetidae</taxon>
        <taxon>Glomerellales</taxon>
        <taxon>Glomerellaceae</taxon>
        <taxon>Colletotrichum</taxon>
        <taxon>Colletotrichum gloeosporioides species complex</taxon>
    </lineage>
</organism>
<accession>A0A9W4RWF5</accession>
<dbReference type="SUPFAM" id="SSF69065">
    <property type="entry name" value="RNase III domain-like"/>
    <property type="match status" value="1"/>
</dbReference>
<dbReference type="InterPro" id="IPR036389">
    <property type="entry name" value="RNase_III_sf"/>
</dbReference>
<sequence length="161" mass="17407">MNDLLYNRAQKESDAMTIIGYTFGDRDRLWEALQGKGSLVTQIGGRLLPDHNRKMAMVGDGIITSVIRIDAFNDDLMTKGQTNRRVVTLANNERLISLCDDKGLTPCINVSPVNGGVVSRDNKFATVEAIVGAVFLDAGMDAAEMVMENLGIIGPAASHLL</sequence>
<dbReference type="OrthoDB" id="67027at2759"/>
<dbReference type="GO" id="GO:0004525">
    <property type="term" value="F:ribonuclease III activity"/>
    <property type="evidence" value="ECO:0007669"/>
    <property type="project" value="InterPro"/>
</dbReference>
<name>A0A9W4RWF5_9PEZI</name>
<reference evidence="1" key="1">
    <citation type="submission" date="2022-08" db="EMBL/GenBank/DDBJ databases">
        <authorList>
            <person name="Giroux E."/>
            <person name="Giroux E."/>
        </authorList>
    </citation>
    <scope>NUCLEOTIDE SEQUENCE</scope>
    <source>
        <strain evidence="1">H1091258</strain>
    </source>
</reference>
<dbReference type="GO" id="GO:0006396">
    <property type="term" value="P:RNA processing"/>
    <property type="evidence" value="ECO:0007669"/>
    <property type="project" value="InterPro"/>
</dbReference>